<evidence type="ECO:0000256" key="1">
    <source>
        <dbReference type="SAM" id="Phobius"/>
    </source>
</evidence>
<protein>
    <submittedName>
        <fullName evidence="2">Membrane-associated protein, putative</fullName>
    </submittedName>
</protein>
<keyword evidence="1" id="KW-1133">Transmembrane helix</keyword>
<dbReference type="Proteomes" id="UP000051952">
    <property type="component" value="Unassembled WGS sequence"/>
</dbReference>
<evidence type="ECO:0000313" key="2">
    <source>
        <dbReference type="EMBL" id="CUG27460.1"/>
    </source>
</evidence>
<feature type="transmembrane region" description="Helical" evidence="1">
    <location>
        <begin position="47"/>
        <end position="69"/>
    </location>
</feature>
<reference evidence="3" key="1">
    <citation type="submission" date="2015-09" db="EMBL/GenBank/DDBJ databases">
        <authorList>
            <consortium name="Pathogen Informatics"/>
        </authorList>
    </citation>
    <scope>NUCLEOTIDE SEQUENCE [LARGE SCALE GENOMIC DNA]</scope>
    <source>
        <strain evidence="3">Lake Konstanz</strain>
    </source>
</reference>
<accession>A0A0S4IZH9</accession>
<keyword evidence="3" id="KW-1185">Reference proteome</keyword>
<dbReference type="EMBL" id="CYKH01000728">
    <property type="protein sequence ID" value="CUG27460.1"/>
    <property type="molecule type" value="Genomic_DNA"/>
</dbReference>
<dbReference type="AlphaFoldDB" id="A0A0S4IZH9"/>
<sequence length="1013" mass="110530">MDSSSDDQSRIHSSIDVAVPTSRRKGSILSDPQRRRDAGWGWPTVPLWFGCAVLCTTLVCIVGLTPYFAMESNNNVIIATVVDFYTTVMLSTGARAEAKTTNELISVFVGRSQALFKPQLMTAVNFSDPFWDREWQLFFLGEDATLPRQFLYMDLATGSMTGQLLNSSGEPLRIVGNANDVNFTAYRRRASPSLQFEAVDIVSQRFPPMILFQNFISQNTSLALMFGIGSGMEENMVYGYGAAVFSPLTSPPLSVPVGILLSLFPFEYILPSSETLRNEVTNQVSGHSIFLDNFGGVVWCSHPQIEKNIYVPIGTVGAVCASEEYNNHTTSVCRHSIKTLEKIWPVLGPAHDAFFARTNQQTFSGTTLSNFGVSRKNFTSAVFDFDGVEYLVAGTPMSMPGTGLWWGASITPTHASTILGPFIENRQQVVLIVALVCAGMALLVLVATYVLMRPLSALMHDMIAALRLQTQSDRYASAVTLHAPRETSLAEACCNRRLYVVELREIEVAVQMLHVLLQDVAKVLPPPVIQIIRSSLAQRDLAPHEDEAESGSASSGALFPVTKFLEAVDLPGNIGSGDNVEHMLAWFEDYYRANGTAPLDIDDSYANSAGVSMRDELLPVARSNVGSQLNDPVSIINVQQEDPHDNAADLILLQLEVASTNASSILMNPTVSLRQPRRRGFVMAVSLEELRAEPDHFAAALSPLLALMWFHGGEVELIERTVVIATFGCYTQLANAADSAVACAAAVAALEQDAPGQRGLPPGSARPHARSLIAAGAGAQRWCSVAIDCGWFESSTFSCMLPGGHIARRQVVSSAARDVAVRMLPLCGVLGERFLISGEALGRVSESALNGCVPVVVDRLKFDWHRQANVSRRDSVFVFAVQREADSSTPSSLLHIQLEVQRCNAQLTADGFRLMVNARYSEAAEHFTRALDSEHATSRCRRNWTRMLALARVFASMEGVGPHADSADAALYFRGECCVFDVSAAEQLYVDECAAESGHRGIERDRRIEFSKA</sequence>
<proteinExistence type="predicted"/>
<keyword evidence="1" id="KW-0812">Transmembrane</keyword>
<feature type="transmembrane region" description="Helical" evidence="1">
    <location>
        <begin position="429"/>
        <end position="452"/>
    </location>
</feature>
<keyword evidence="1" id="KW-0472">Membrane</keyword>
<dbReference type="VEuPathDB" id="TriTrypDB:BSAL_76730"/>
<name>A0A0S4IZH9_BODSA</name>
<evidence type="ECO:0000313" key="3">
    <source>
        <dbReference type="Proteomes" id="UP000051952"/>
    </source>
</evidence>
<gene>
    <name evidence="2" type="ORF">BSAL_76730</name>
</gene>
<organism evidence="2 3">
    <name type="scientific">Bodo saltans</name>
    <name type="common">Flagellated protozoan</name>
    <dbReference type="NCBI Taxonomy" id="75058"/>
    <lineage>
        <taxon>Eukaryota</taxon>
        <taxon>Discoba</taxon>
        <taxon>Euglenozoa</taxon>
        <taxon>Kinetoplastea</taxon>
        <taxon>Metakinetoplastina</taxon>
        <taxon>Eubodonida</taxon>
        <taxon>Bodonidae</taxon>
        <taxon>Bodo</taxon>
    </lineage>
</organism>